<dbReference type="RefSeq" id="XP_067756337.1">
    <property type="nucleotide sequence ID" value="XM_067900153.1"/>
</dbReference>
<evidence type="ECO:0000313" key="2">
    <source>
        <dbReference type="Proteomes" id="UP000674318"/>
    </source>
</evidence>
<sequence>MIAQTVVCLSARWPAALVAVSRSVTDSDAWFRGWGVFFDELRLQEKPRKGGCDNTSNIMFDTVPTPLLRSIAQHWVDKALLSVTSARLAEVYTPVHANASNKMCDTSHQPLSSSVSPLASSAELELLLATWSAHMFLSVLHAPHQTSVDPSSNSLGGRKCPVPATVSEALAACLERDIIPVLSYLTAFGRSPAVTAVSHQHHHLTSPMRALRHALVLLLTSFVATWCEGPQNETAPCRSAIRLTKQEHSLALELCRSIAALGGLERTAEGVVREKCRGDASGEAPTCDTGADTEGLRTTSLDALTGAQLTLAQAALSEMLNPDDCSGGSAASNPFHLVDSEANDGPLWRACEAWMGGAAPPSSPFAGITKAHKKEELSGDILERMNSQLNAIARRAL</sequence>
<organism evidence="1 2">
    <name type="scientific">Porcisia hertigi</name>
    <dbReference type="NCBI Taxonomy" id="2761500"/>
    <lineage>
        <taxon>Eukaryota</taxon>
        <taxon>Discoba</taxon>
        <taxon>Euglenozoa</taxon>
        <taxon>Kinetoplastea</taxon>
        <taxon>Metakinetoplastina</taxon>
        <taxon>Trypanosomatida</taxon>
        <taxon>Trypanosomatidae</taxon>
        <taxon>Leishmaniinae</taxon>
        <taxon>Porcisia</taxon>
    </lineage>
</organism>
<name>A0A836LB53_9TRYP</name>
<comment type="caution">
    <text evidence="1">The sequence shown here is derived from an EMBL/GenBank/DDBJ whole genome shotgun (WGS) entry which is preliminary data.</text>
</comment>
<dbReference type="GeneID" id="94290230"/>
<dbReference type="KEGG" id="phet:94290230"/>
<proteinExistence type="predicted"/>
<reference evidence="1 2" key="1">
    <citation type="submission" date="2021-02" db="EMBL/GenBank/DDBJ databases">
        <title>Porcisia hertigi Genome sequencing and assembly.</title>
        <authorList>
            <person name="Almutairi H."/>
            <person name="Gatherer D."/>
        </authorList>
    </citation>
    <scope>NUCLEOTIDE SEQUENCE [LARGE SCALE GENOMIC DNA]</scope>
    <source>
        <strain evidence="1 2">C119</strain>
    </source>
</reference>
<dbReference type="Proteomes" id="UP000674318">
    <property type="component" value="Unassembled WGS sequence"/>
</dbReference>
<dbReference type="AlphaFoldDB" id="A0A836LB53"/>
<protein>
    <submittedName>
        <fullName evidence="1">Uncharacterized protein</fullName>
    </submittedName>
</protein>
<gene>
    <name evidence="1" type="ORF">JKF63_04160</name>
</gene>
<dbReference type="EMBL" id="JAFJZO010000026">
    <property type="protein sequence ID" value="KAG5501890.1"/>
    <property type="molecule type" value="Genomic_DNA"/>
</dbReference>
<evidence type="ECO:0000313" key="1">
    <source>
        <dbReference type="EMBL" id="KAG5501890.1"/>
    </source>
</evidence>
<dbReference type="OrthoDB" id="265726at2759"/>
<accession>A0A836LB53</accession>
<keyword evidence="2" id="KW-1185">Reference proteome</keyword>